<comment type="caution">
    <text evidence="2">The sequence shown here is derived from an EMBL/GenBank/DDBJ whole genome shotgun (WGS) entry which is preliminary data.</text>
</comment>
<reference evidence="2 3" key="1">
    <citation type="journal article" date="2023" name="Hortic Res">
        <title>Pangenome of water caltrop reveals structural variations and asymmetric subgenome divergence after allopolyploidization.</title>
        <authorList>
            <person name="Zhang X."/>
            <person name="Chen Y."/>
            <person name="Wang L."/>
            <person name="Yuan Y."/>
            <person name="Fang M."/>
            <person name="Shi L."/>
            <person name="Lu R."/>
            <person name="Comes H.P."/>
            <person name="Ma Y."/>
            <person name="Chen Y."/>
            <person name="Huang G."/>
            <person name="Zhou Y."/>
            <person name="Zheng Z."/>
            <person name="Qiu Y."/>
        </authorList>
    </citation>
    <scope>NUCLEOTIDE SEQUENCE [LARGE SCALE GENOMIC DNA]</scope>
    <source>
        <tissue evidence="2">Roots</tissue>
    </source>
</reference>
<keyword evidence="3" id="KW-1185">Reference proteome</keyword>
<dbReference type="EMBL" id="JAXIOK010000012">
    <property type="protein sequence ID" value="KAK4758109.1"/>
    <property type="molecule type" value="Genomic_DNA"/>
</dbReference>
<organism evidence="2 3">
    <name type="scientific">Trapa incisa</name>
    <dbReference type="NCBI Taxonomy" id="236973"/>
    <lineage>
        <taxon>Eukaryota</taxon>
        <taxon>Viridiplantae</taxon>
        <taxon>Streptophyta</taxon>
        <taxon>Embryophyta</taxon>
        <taxon>Tracheophyta</taxon>
        <taxon>Spermatophyta</taxon>
        <taxon>Magnoliopsida</taxon>
        <taxon>eudicotyledons</taxon>
        <taxon>Gunneridae</taxon>
        <taxon>Pentapetalae</taxon>
        <taxon>rosids</taxon>
        <taxon>malvids</taxon>
        <taxon>Myrtales</taxon>
        <taxon>Lythraceae</taxon>
        <taxon>Trapa</taxon>
    </lineage>
</organism>
<evidence type="ECO:0000256" key="1">
    <source>
        <dbReference type="SAM" id="MobiDB-lite"/>
    </source>
</evidence>
<evidence type="ECO:0000313" key="2">
    <source>
        <dbReference type="EMBL" id="KAK4758109.1"/>
    </source>
</evidence>
<dbReference type="AlphaFoldDB" id="A0AAN7K296"/>
<proteinExistence type="predicted"/>
<feature type="region of interest" description="Disordered" evidence="1">
    <location>
        <begin position="232"/>
        <end position="260"/>
    </location>
</feature>
<feature type="compositionally biased region" description="Basic and acidic residues" evidence="1">
    <location>
        <begin position="54"/>
        <end position="66"/>
    </location>
</feature>
<gene>
    <name evidence="2" type="ORF">SAY87_019410</name>
</gene>
<protein>
    <submittedName>
        <fullName evidence="2">Uncharacterized protein</fullName>
    </submittedName>
</protein>
<feature type="compositionally biased region" description="Low complexity" evidence="1">
    <location>
        <begin position="23"/>
        <end position="33"/>
    </location>
</feature>
<sequence>MDVDVDVDVVLIYYSHNPPFSSGRFSSRPRQGFPPREEPSSDPSIIYRLSSSPDPHDSDGDREGMRTRRGFSYGACEGVCSDVGAAVVVKKSTRQRREEETGFAGCKRQRRAADRFDALPDDLVLSILSKLSATARRPSDFISVLLTIRQPGGFFHSRHDPFLLFAEPRERSFSYGEGGDWVPCACDVLACGHPVQRERWFEERQGLAGWGCALCARRLPWPRRRHEGARPLPPGRLWRPSEHRRGPPVPCPGQRTGARGRPVDILGGSLSLSPVVARVGAALGLRAPPPGRRRVSSAERFRVQRPSLRGAPGEPVPGRVVLRPRRITWARAEDVLSRGLREAGDAEARVQKVLCLRNRQLLLACLPGARLEAPAQDGVRGVGAVGGRWCRPRQGKRRCWRRRRPRRRVGELTGVGTVEAGPVRLPFFRGTKMENIYKKSG</sequence>
<dbReference type="Proteomes" id="UP001345219">
    <property type="component" value="Chromosome 15"/>
</dbReference>
<evidence type="ECO:0000313" key="3">
    <source>
        <dbReference type="Proteomes" id="UP001345219"/>
    </source>
</evidence>
<name>A0AAN7K296_9MYRT</name>
<accession>A0AAN7K296</accession>
<feature type="region of interest" description="Disordered" evidence="1">
    <location>
        <begin position="23"/>
        <end position="67"/>
    </location>
</feature>